<keyword evidence="7" id="KW-0539">Nucleus</keyword>
<dbReference type="SUPFAM" id="SSF54171">
    <property type="entry name" value="DNA-binding domain"/>
    <property type="match status" value="1"/>
</dbReference>
<keyword evidence="11" id="KW-1185">Reference proteome</keyword>
<comment type="similarity">
    <text evidence="8">Belongs to the AP2/ERF transcription factor family. ERF subfamily.</text>
</comment>
<evidence type="ECO:0000256" key="5">
    <source>
        <dbReference type="ARBA" id="ARBA00023159"/>
    </source>
</evidence>
<proteinExistence type="inferred from homology"/>
<dbReference type="Gene3D" id="3.30.730.10">
    <property type="entry name" value="AP2/ERF domain"/>
    <property type="match status" value="1"/>
</dbReference>
<dbReference type="InterPro" id="IPR050913">
    <property type="entry name" value="AP2/ERF_ERF"/>
</dbReference>
<dbReference type="PRINTS" id="PR00367">
    <property type="entry name" value="ETHRSPELEMNT"/>
</dbReference>
<dbReference type="PROSITE" id="PS51032">
    <property type="entry name" value="AP2_ERF"/>
    <property type="match status" value="1"/>
</dbReference>
<dbReference type="CDD" id="cd00018">
    <property type="entry name" value="AP2"/>
    <property type="match status" value="1"/>
</dbReference>
<dbReference type="GO" id="GO:0009873">
    <property type="term" value="P:ethylene-activated signaling pathway"/>
    <property type="evidence" value="ECO:0007669"/>
    <property type="project" value="UniProtKB-KW"/>
</dbReference>
<keyword evidence="5" id="KW-0010">Activator</keyword>
<keyword evidence="6" id="KW-0804">Transcription</keyword>
<dbReference type="InterPro" id="IPR016177">
    <property type="entry name" value="DNA-bd_dom_sf"/>
</dbReference>
<evidence type="ECO:0000256" key="7">
    <source>
        <dbReference type="ARBA" id="ARBA00023242"/>
    </source>
</evidence>
<gene>
    <name evidence="10" type="ORF">SAY87_007730</name>
</gene>
<organism evidence="10 11">
    <name type="scientific">Trapa incisa</name>
    <dbReference type="NCBI Taxonomy" id="236973"/>
    <lineage>
        <taxon>Eukaryota</taxon>
        <taxon>Viridiplantae</taxon>
        <taxon>Streptophyta</taxon>
        <taxon>Embryophyta</taxon>
        <taxon>Tracheophyta</taxon>
        <taxon>Spermatophyta</taxon>
        <taxon>Magnoliopsida</taxon>
        <taxon>eudicotyledons</taxon>
        <taxon>Gunneridae</taxon>
        <taxon>Pentapetalae</taxon>
        <taxon>rosids</taxon>
        <taxon>malvids</taxon>
        <taxon>Myrtales</taxon>
        <taxon>Lythraceae</taxon>
        <taxon>Trapa</taxon>
    </lineage>
</organism>
<reference evidence="10 11" key="1">
    <citation type="journal article" date="2023" name="Hortic Res">
        <title>Pangenome of water caltrop reveals structural variations and asymmetric subgenome divergence after allopolyploidization.</title>
        <authorList>
            <person name="Zhang X."/>
            <person name="Chen Y."/>
            <person name="Wang L."/>
            <person name="Yuan Y."/>
            <person name="Fang M."/>
            <person name="Shi L."/>
            <person name="Lu R."/>
            <person name="Comes H.P."/>
            <person name="Ma Y."/>
            <person name="Chen Y."/>
            <person name="Huang G."/>
            <person name="Zhou Y."/>
            <person name="Zheng Z."/>
            <person name="Qiu Y."/>
        </authorList>
    </citation>
    <scope>NUCLEOTIDE SEQUENCE [LARGE SCALE GENOMIC DNA]</scope>
    <source>
        <tissue evidence="10">Roots</tissue>
    </source>
</reference>
<evidence type="ECO:0000256" key="2">
    <source>
        <dbReference type="ARBA" id="ARBA00022745"/>
    </source>
</evidence>
<protein>
    <recommendedName>
        <fullName evidence="9">AP2/ERF domain-containing protein</fullName>
    </recommendedName>
</protein>
<comment type="subcellular location">
    <subcellularLocation>
        <location evidence="1">Nucleus</location>
    </subcellularLocation>
</comment>
<feature type="domain" description="AP2/ERF" evidence="9">
    <location>
        <begin position="130"/>
        <end position="189"/>
    </location>
</feature>
<dbReference type="Proteomes" id="UP001345219">
    <property type="component" value="Chromosome 7"/>
</dbReference>
<dbReference type="GO" id="GO:0003677">
    <property type="term" value="F:DNA binding"/>
    <property type="evidence" value="ECO:0007669"/>
    <property type="project" value="UniProtKB-KW"/>
</dbReference>
<evidence type="ECO:0000256" key="8">
    <source>
        <dbReference type="ARBA" id="ARBA00024343"/>
    </source>
</evidence>
<keyword evidence="4" id="KW-0238">DNA-binding</keyword>
<evidence type="ECO:0000313" key="11">
    <source>
        <dbReference type="Proteomes" id="UP001345219"/>
    </source>
</evidence>
<dbReference type="InterPro" id="IPR001471">
    <property type="entry name" value="AP2/ERF_dom"/>
</dbReference>
<dbReference type="PANTHER" id="PTHR31194">
    <property type="entry name" value="SHN SHINE , DNA BINDING / TRANSCRIPTION FACTOR"/>
    <property type="match status" value="1"/>
</dbReference>
<keyword evidence="2" id="KW-0936">Ethylene signaling pathway</keyword>
<dbReference type="AlphaFoldDB" id="A0AAN7KJU0"/>
<dbReference type="GO" id="GO:0005634">
    <property type="term" value="C:nucleus"/>
    <property type="evidence" value="ECO:0007669"/>
    <property type="project" value="UniProtKB-SubCell"/>
</dbReference>
<dbReference type="GO" id="GO:0003700">
    <property type="term" value="F:DNA-binding transcription factor activity"/>
    <property type="evidence" value="ECO:0007669"/>
    <property type="project" value="InterPro"/>
</dbReference>
<dbReference type="PANTHER" id="PTHR31194:SF140">
    <property type="entry name" value="ETHYLENE-RESPONSIVE TRANSCRIPTION FACTOR CRF2"/>
    <property type="match status" value="1"/>
</dbReference>
<evidence type="ECO:0000313" key="10">
    <source>
        <dbReference type="EMBL" id="KAK4766088.1"/>
    </source>
</evidence>
<sequence length="329" mass="36881">MDTVTRIITSSGFRSIETEMHGLEIERLPRNSTLTLSTGEKLIKRKLSREENHRKMRRVRVIYSDPDATESSGDEGDGWSDLRKVHTDQKRIVKEIIVPLPKSNTKRPKRISINDNFYSEKRNRSSSSSMYKGVRRRPWGKYAAEIRDPIRGIRVWLGTFTTEEAAAQAYQKKKLEFDNAILSRRRNITLTTADSNTGSEDTNASFSLTSPSSVLDHAQKPASFRSCPGPDPTKELFLGPDVISSPLIGQDLDLQFLGESILGGGFVDSPELASWLDDLPDCGYADRDILDLSSIELNLEEEPGLPNVELGLNKEELAWVEEALNIACI</sequence>
<keyword evidence="3" id="KW-0805">Transcription regulation</keyword>
<comment type="caution">
    <text evidence="10">The sequence shown here is derived from an EMBL/GenBank/DDBJ whole genome shotgun (WGS) entry which is preliminary data.</text>
</comment>
<dbReference type="Pfam" id="PF00847">
    <property type="entry name" value="AP2"/>
    <property type="match status" value="1"/>
</dbReference>
<dbReference type="EMBL" id="JAXIOK010000007">
    <property type="protein sequence ID" value="KAK4766088.1"/>
    <property type="molecule type" value="Genomic_DNA"/>
</dbReference>
<evidence type="ECO:0000259" key="9">
    <source>
        <dbReference type="PROSITE" id="PS51032"/>
    </source>
</evidence>
<evidence type="ECO:0000256" key="4">
    <source>
        <dbReference type="ARBA" id="ARBA00023125"/>
    </source>
</evidence>
<evidence type="ECO:0000256" key="3">
    <source>
        <dbReference type="ARBA" id="ARBA00023015"/>
    </source>
</evidence>
<dbReference type="InterPro" id="IPR036955">
    <property type="entry name" value="AP2/ERF_dom_sf"/>
</dbReference>
<name>A0AAN7KJU0_9MYRT</name>
<dbReference type="SMART" id="SM00380">
    <property type="entry name" value="AP2"/>
    <property type="match status" value="1"/>
</dbReference>
<evidence type="ECO:0000256" key="6">
    <source>
        <dbReference type="ARBA" id="ARBA00023163"/>
    </source>
</evidence>
<evidence type="ECO:0000256" key="1">
    <source>
        <dbReference type="ARBA" id="ARBA00004123"/>
    </source>
</evidence>
<accession>A0AAN7KJU0</accession>